<dbReference type="Pfam" id="PF03176">
    <property type="entry name" value="MMPL"/>
    <property type="match status" value="1"/>
</dbReference>
<dbReference type="AlphaFoldDB" id="A0A127M803"/>
<feature type="transmembrane region" description="Helical" evidence="6">
    <location>
        <begin position="245"/>
        <end position="266"/>
    </location>
</feature>
<dbReference type="InterPro" id="IPR004869">
    <property type="entry name" value="MMPL_dom"/>
</dbReference>
<feature type="transmembrane region" description="Helical" evidence="6">
    <location>
        <begin position="752"/>
        <end position="776"/>
    </location>
</feature>
<evidence type="ECO:0000256" key="3">
    <source>
        <dbReference type="ARBA" id="ARBA00022692"/>
    </source>
</evidence>
<dbReference type="Proteomes" id="UP000074119">
    <property type="component" value="Chromosome"/>
</dbReference>
<keyword evidence="3 6" id="KW-0812">Transmembrane</keyword>
<evidence type="ECO:0000256" key="1">
    <source>
        <dbReference type="ARBA" id="ARBA00004651"/>
    </source>
</evidence>
<evidence type="ECO:0000256" key="2">
    <source>
        <dbReference type="ARBA" id="ARBA00022475"/>
    </source>
</evidence>
<feature type="transmembrane region" description="Helical" evidence="6">
    <location>
        <begin position="649"/>
        <end position="671"/>
    </location>
</feature>
<name>A0A127M803_9GAMM</name>
<protein>
    <submittedName>
        <fullName evidence="8">RND transporter</fullName>
    </submittedName>
</protein>
<evidence type="ECO:0000259" key="7">
    <source>
        <dbReference type="Pfam" id="PF03176"/>
    </source>
</evidence>
<feature type="transmembrane region" description="Helical" evidence="6">
    <location>
        <begin position="220"/>
        <end position="238"/>
    </location>
</feature>
<evidence type="ECO:0000256" key="4">
    <source>
        <dbReference type="ARBA" id="ARBA00022989"/>
    </source>
</evidence>
<comment type="subcellular location">
    <subcellularLocation>
        <location evidence="1">Cell membrane</location>
        <topology evidence="1">Multi-pass membrane protein</topology>
    </subcellularLocation>
</comment>
<evidence type="ECO:0000256" key="5">
    <source>
        <dbReference type="ARBA" id="ARBA00023136"/>
    </source>
</evidence>
<dbReference type="EMBL" id="CP014544">
    <property type="protein sequence ID" value="AMO69356.1"/>
    <property type="molecule type" value="Genomic_DNA"/>
</dbReference>
<proteinExistence type="predicted"/>
<sequence length="819" mass="89754">MNTIRNRIAMAVLENRKTAWFLFTAVTLFFAMGLKNVELKTIFSDLLPKDDPFIQVFKDHPNFGNPLTFTLMVKTKKGDIYNAQTLDKVWQLTRDIDLSPGVDHDQILSIASAKARYAEATPFGIDAQPLMGDSVPVTPQEIARFKENVRKSPNAQQFLISGDETATLISATFIEQRLDYGEAFTFVKALADNARDANHEVYMAGQPALTGWVYEYQHQMIGIFGITLGALIIALVLYTQNIAGVVTPIFASIVAAIWGFGFAGWMRLPIEPLLMIVPLLLIARSFSHCVQFTERFYEVFAQVGDKVRAAGITTGLMLAPSILGIITDAAGIFLISIAPIPAMERFSLFCGFWAMMLAPTGVFLAPLLLSVLPAPKNLDKIISDESGGVHGRVKSVLAWIATFSQGKRARYTTFVVVIIALFSFYHSMRIQIGNPVEGSNLLWEDSEYNVSVAEINSHFPGVNTLEVILEAKDSNNPNRVARQAETVATMLQLQAIMEGGEDAPRATLSFGDFLMDANRLISGGHPKWLPLDDTDAAVNAATSAVLMGTSPKAYSHVVDFELQNSTVSFWYPDNKQNTVDHALASAEAAIAKVGIDHPDFTVRLGSGTIAIQQAINHVVERYHWLIMGLLNLVILLVSSYAYRSLVAGVVLLIPVNLSNMILTTCMSFMGIGLDINSLMVAAIGVGVGIDYGIYLLSRMCEEYQEREDYGASITAALTTTGKAIMFTASIMLIGILPWYFLSGLKFLADMGLLLVLVMLINMVIALVVLPLLVWLIKPKFVSSKDIMVLGEGVDIAKLMAEDAEKKQAENHRSLKAEAV</sequence>
<feature type="transmembrane region" description="Helical" evidence="6">
    <location>
        <begin position="677"/>
        <end position="697"/>
    </location>
</feature>
<keyword evidence="4 6" id="KW-1133">Transmembrane helix</keyword>
<feature type="transmembrane region" description="Helical" evidence="6">
    <location>
        <begin position="346"/>
        <end position="372"/>
    </location>
</feature>
<dbReference type="PANTHER" id="PTHR33406:SF10">
    <property type="entry name" value="SSD DOMAIN-CONTAINING PROTEIN"/>
    <property type="match status" value="1"/>
</dbReference>
<dbReference type="STRING" id="1470434.AZF00_14045"/>
<feature type="transmembrane region" description="Helical" evidence="6">
    <location>
        <begin position="622"/>
        <end position="642"/>
    </location>
</feature>
<evidence type="ECO:0000313" key="9">
    <source>
        <dbReference type="Proteomes" id="UP000074119"/>
    </source>
</evidence>
<organism evidence="8 9">
    <name type="scientific">Zhongshania aliphaticivorans</name>
    <dbReference type="NCBI Taxonomy" id="1470434"/>
    <lineage>
        <taxon>Bacteria</taxon>
        <taxon>Pseudomonadati</taxon>
        <taxon>Pseudomonadota</taxon>
        <taxon>Gammaproteobacteria</taxon>
        <taxon>Cellvibrionales</taxon>
        <taxon>Spongiibacteraceae</taxon>
        <taxon>Zhongshania</taxon>
    </lineage>
</organism>
<accession>A0A127M803</accession>
<keyword evidence="2" id="KW-1003">Cell membrane</keyword>
<dbReference type="PANTHER" id="PTHR33406">
    <property type="entry name" value="MEMBRANE PROTEIN MJ1562-RELATED"/>
    <property type="match status" value="1"/>
</dbReference>
<dbReference type="GO" id="GO:0005886">
    <property type="term" value="C:plasma membrane"/>
    <property type="evidence" value="ECO:0007669"/>
    <property type="project" value="UniProtKB-SubCell"/>
</dbReference>
<evidence type="ECO:0000313" key="8">
    <source>
        <dbReference type="EMBL" id="AMO69356.1"/>
    </source>
</evidence>
<evidence type="ECO:0000256" key="6">
    <source>
        <dbReference type="SAM" id="Phobius"/>
    </source>
</evidence>
<feature type="transmembrane region" description="Helical" evidence="6">
    <location>
        <begin position="411"/>
        <end position="428"/>
    </location>
</feature>
<reference evidence="8 9" key="1">
    <citation type="submission" date="2015-12" db="EMBL/GenBank/DDBJ databases">
        <authorList>
            <person name="Shamseldin A."/>
            <person name="Moawad H."/>
            <person name="Abd El-Rahim W.M."/>
            <person name="Sadowsky M.J."/>
        </authorList>
    </citation>
    <scope>NUCLEOTIDE SEQUENCE [LARGE SCALE GENOMIC DNA]</scope>
    <source>
        <strain evidence="8 9">SM2</strain>
    </source>
</reference>
<feature type="domain" description="Membrane transport protein MMPL" evidence="7">
    <location>
        <begin position="542"/>
        <end position="776"/>
    </location>
</feature>
<gene>
    <name evidence="8" type="ORF">AZF00_14045</name>
</gene>
<dbReference type="InterPro" id="IPR050545">
    <property type="entry name" value="Mycobact_MmpL"/>
</dbReference>
<feature type="transmembrane region" description="Helical" evidence="6">
    <location>
        <begin position="709"/>
        <end position="740"/>
    </location>
</feature>
<dbReference type="KEGG" id="zal:AZF00_14045"/>
<dbReference type="Gene3D" id="1.20.1640.10">
    <property type="entry name" value="Multidrug efflux transporter AcrB transmembrane domain"/>
    <property type="match status" value="2"/>
</dbReference>
<feature type="transmembrane region" description="Helical" evidence="6">
    <location>
        <begin position="314"/>
        <end position="340"/>
    </location>
</feature>
<dbReference type="SUPFAM" id="SSF82866">
    <property type="entry name" value="Multidrug efflux transporter AcrB transmembrane domain"/>
    <property type="match status" value="2"/>
</dbReference>
<keyword evidence="5 6" id="KW-0472">Membrane</keyword>